<reference evidence="3 4" key="1">
    <citation type="submission" date="2015-07" db="EMBL/GenBank/DDBJ databases">
        <authorList>
            <person name="Noorani M."/>
        </authorList>
    </citation>
    <scope>NUCLEOTIDE SEQUENCE [LARGE SCALE GENOMIC DNA]</scope>
    <source>
        <strain evidence="3">BBA 69670</strain>
    </source>
</reference>
<dbReference type="InterPro" id="IPR005162">
    <property type="entry name" value="Retrotrans_gag_dom"/>
</dbReference>
<dbReference type="Pfam" id="PF00078">
    <property type="entry name" value="RVT_1"/>
    <property type="match status" value="1"/>
</dbReference>
<evidence type="ECO:0000313" key="4">
    <source>
        <dbReference type="Proteomes" id="UP000044841"/>
    </source>
</evidence>
<evidence type="ECO:0000313" key="3">
    <source>
        <dbReference type="EMBL" id="CUA72046.1"/>
    </source>
</evidence>
<feature type="region of interest" description="Disordered" evidence="1">
    <location>
        <begin position="227"/>
        <end position="251"/>
    </location>
</feature>
<dbReference type="PANTHER" id="PTHR24559">
    <property type="entry name" value="TRANSPOSON TY3-I GAG-POL POLYPROTEIN"/>
    <property type="match status" value="1"/>
</dbReference>
<dbReference type="Pfam" id="PF03732">
    <property type="entry name" value="Retrotrans_gag"/>
    <property type="match status" value="1"/>
</dbReference>
<feature type="compositionally biased region" description="Low complexity" evidence="1">
    <location>
        <begin position="159"/>
        <end position="171"/>
    </location>
</feature>
<dbReference type="CDD" id="cd00303">
    <property type="entry name" value="retropepsin_like"/>
    <property type="match status" value="1"/>
</dbReference>
<dbReference type="PROSITE" id="PS50878">
    <property type="entry name" value="RT_POL"/>
    <property type="match status" value="1"/>
</dbReference>
<dbReference type="AlphaFoldDB" id="A0A0K6G0I7"/>
<dbReference type="InterPro" id="IPR043502">
    <property type="entry name" value="DNA/RNA_pol_sf"/>
</dbReference>
<accession>A0A0K6G0I7</accession>
<dbReference type="InterPro" id="IPR053134">
    <property type="entry name" value="RNA-dir_DNA_polymerase"/>
</dbReference>
<dbReference type="Gene3D" id="3.10.10.10">
    <property type="entry name" value="HIV Type 1 Reverse Transcriptase, subunit A, domain 1"/>
    <property type="match status" value="1"/>
</dbReference>
<dbReference type="InterPro" id="IPR000477">
    <property type="entry name" value="RT_dom"/>
</dbReference>
<protein>
    <submittedName>
        <fullName evidence="3">Transposon Tf2-11 polyprotein</fullName>
    </submittedName>
</protein>
<gene>
    <name evidence="3" type="ORF">RSOLAG22IIIB_10015</name>
</gene>
<dbReference type="CDD" id="cd01647">
    <property type="entry name" value="RT_LTR"/>
    <property type="match status" value="1"/>
</dbReference>
<dbReference type="PANTHER" id="PTHR24559:SF440">
    <property type="entry name" value="RIBONUCLEASE H"/>
    <property type="match status" value="1"/>
</dbReference>
<dbReference type="Proteomes" id="UP000044841">
    <property type="component" value="Unassembled WGS sequence"/>
</dbReference>
<feature type="region of interest" description="Disordered" evidence="1">
    <location>
        <begin position="149"/>
        <end position="176"/>
    </location>
</feature>
<dbReference type="InterPro" id="IPR021109">
    <property type="entry name" value="Peptidase_aspartic_dom_sf"/>
</dbReference>
<sequence>MYWRTCYPTAPANDEITFVISYLEGFARESIQTALNIETTGTRIAWLHDIDLFWAEFNRRFGNPYKAQEYRAKMEKLHQTSDVIHYLQEFKMYATALNYGDKALRDRFYNGLKAEIKEAMFTGQFDPHEARRTTQQVVTKALAVENFLASQPKNTPHAPTTTTTTTPSSTTRDTLKSGDKVYMIGIDGKAQKGTITLIGQNAQGRATPNIRWNNRTTTQVPFATIRRDTRPTNPPITPPAATSTPKTAPGPSKGLVPMELDGRGINQSQCYVYTTDNVHEICSLDNKSQFFLPFLAAPVETPPHQKTPFMAKPFQETFRLPCFSHIVPKTVKVIDGREMENQITQYTRFGLNIEGHHKEIECHIANIGNHQVVLGTSWLKKHNPTIDWKNYRIRFHSDFCRQHCLEENPKKNILKLHALEENIPKEYHHYLLVFAEQETTPLPPHREYDLEIELQPGAKIKHGPIYSTGPREDEELRDTLRQQLAMGLIRPSKSPMALPIIFVKKKNGKLRLCVDYCYLNSITKKNVYPLPLPNSLIKKLRGAKIFTKFDLKWGYNLVRIKEGDEWKTAFKCKYGLFKYRVMPFGLSNAPACFQHFMNNILQDLLDISVVVYLDDILIFSPDQGSHIKTVKAVLRRLKANHLYCNPKKSTFHTNQIDYLGFIISPDGVRVDQEKVTAALNWKTPQNVKNIQEFLGFVNFY</sequence>
<keyword evidence="4" id="KW-1185">Reference proteome</keyword>
<dbReference type="SUPFAM" id="SSF56672">
    <property type="entry name" value="DNA/RNA polymerases"/>
    <property type="match status" value="1"/>
</dbReference>
<dbReference type="Gene3D" id="3.30.70.270">
    <property type="match status" value="1"/>
</dbReference>
<evidence type="ECO:0000256" key="1">
    <source>
        <dbReference type="SAM" id="MobiDB-lite"/>
    </source>
</evidence>
<proteinExistence type="predicted"/>
<dbReference type="InterPro" id="IPR043128">
    <property type="entry name" value="Rev_trsase/Diguanyl_cyclase"/>
</dbReference>
<feature type="compositionally biased region" description="Polar residues" evidence="1">
    <location>
        <begin position="149"/>
        <end position="158"/>
    </location>
</feature>
<evidence type="ECO:0000259" key="2">
    <source>
        <dbReference type="PROSITE" id="PS50878"/>
    </source>
</evidence>
<feature type="compositionally biased region" description="Low complexity" evidence="1">
    <location>
        <begin position="239"/>
        <end position="251"/>
    </location>
</feature>
<feature type="domain" description="Reverse transcriptase" evidence="2">
    <location>
        <begin position="482"/>
        <end position="663"/>
    </location>
</feature>
<dbReference type="Gene3D" id="2.40.70.10">
    <property type="entry name" value="Acid Proteases"/>
    <property type="match status" value="1"/>
</dbReference>
<organism evidence="3 4">
    <name type="scientific">Rhizoctonia solani</name>
    <dbReference type="NCBI Taxonomy" id="456999"/>
    <lineage>
        <taxon>Eukaryota</taxon>
        <taxon>Fungi</taxon>
        <taxon>Dikarya</taxon>
        <taxon>Basidiomycota</taxon>
        <taxon>Agaricomycotina</taxon>
        <taxon>Agaricomycetes</taxon>
        <taxon>Cantharellales</taxon>
        <taxon>Ceratobasidiaceae</taxon>
        <taxon>Rhizoctonia</taxon>
    </lineage>
</organism>
<name>A0A0K6G0I7_9AGAM</name>
<dbReference type="EMBL" id="CYGV01001280">
    <property type="protein sequence ID" value="CUA72046.1"/>
    <property type="molecule type" value="Genomic_DNA"/>
</dbReference>